<feature type="region of interest" description="Disordered" evidence="1">
    <location>
        <begin position="60"/>
        <end position="82"/>
    </location>
</feature>
<evidence type="ECO:0000313" key="4">
    <source>
        <dbReference type="Proteomes" id="UP000695562"/>
    </source>
</evidence>
<dbReference type="OrthoDB" id="5959761at2759"/>
<dbReference type="InterPro" id="IPR024956">
    <property type="entry name" value="tRNAHis_GuaTrfase_cat"/>
</dbReference>
<reference evidence="3" key="1">
    <citation type="submission" date="2020-01" db="EMBL/GenBank/DDBJ databases">
        <title>Development of genomics and gene disruption for Polysphondylium violaceum indicates a role for the polyketide synthase stlB in stalk morphogenesis.</title>
        <authorList>
            <person name="Narita B."/>
            <person name="Kawabe Y."/>
            <person name="Kin K."/>
            <person name="Saito T."/>
            <person name="Gibbs R."/>
            <person name="Kuspa A."/>
            <person name="Muzny D."/>
            <person name="Queller D."/>
            <person name="Richards S."/>
            <person name="Strassman J."/>
            <person name="Sucgang R."/>
            <person name="Worley K."/>
            <person name="Schaap P."/>
        </authorList>
    </citation>
    <scope>NUCLEOTIDE SEQUENCE</scope>
    <source>
        <strain evidence="3">QSvi11</strain>
    </source>
</reference>
<sequence length="365" mass="42697">MWSKSNKFIINTLSSSKRISLLPSRYYSSNTNITNNNSNNKPLNLSEAILNSRLFHQQPSQLVEQKHHQQQPQFEQKHQPPKQQLHTFSDLNKMEVGDRMKSYEANQQILIQKEQPFIIRLDGHGFSKFTAVFKKPWDIRIHNAMIETATELLKTFHPKLVYTFSDEITLCFPFIEDPEKPETQAYAGKVQKLISLTAGFASTVFYKSIMNQKYDPEEKKLIERLQTAIPHFDSRIFTLPSNDEIIQNLFWRSSVDCRRNSVANLGHAHFKPKQMLGVSNREVKELLLTKGIDYDKEPDWYKFGVYLKKQSYTLNTVSRYNNEQVSCIRTRISNFSFDISKLENPMEFLREKSLPEDFNLSLRGD</sequence>
<accession>A0A8J4PT82</accession>
<dbReference type="InterPro" id="IPR038469">
    <property type="entry name" value="tRNAHis_GuaTrfase_Thg1_sf"/>
</dbReference>
<dbReference type="GO" id="GO:0006400">
    <property type="term" value="P:tRNA modification"/>
    <property type="evidence" value="ECO:0007669"/>
    <property type="project" value="InterPro"/>
</dbReference>
<dbReference type="PANTHER" id="PTHR12729:SF1">
    <property type="entry name" value="TRNAHIS GUANYLYLTRANSFERASE CATALYTIC DOMAIN-CONTAINING PROTEIN"/>
    <property type="match status" value="1"/>
</dbReference>
<evidence type="ECO:0000313" key="3">
    <source>
        <dbReference type="EMBL" id="KAF2073315.1"/>
    </source>
</evidence>
<name>A0A8J4PT82_9MYCE</name>
<dbReference type="GO" id="GO:0008193">
    <property type="term" value="F:tRNA guanylyltransferase activity"/>
    <property type="evidence" value="ECO:0007669"/>
    <property type="project" value="InterPro"/>
</dbReference>
<dbReference type="InterPro" id="IPR007537">
    <property type="entry name" value="tRNAHis_GuaTrfase_Thg1"/>
</dbReference>
<gene>
    <name evidence="3" type="ORF">CYY_005368</name>
</gene>
<dbReference type="GO" id="GO:0000287">
    <property type="term" value="F:magnesium ion binding"/>
    <property type="evidence" value="ECO:0007669"/>
    <property type="project" value="InterPro"/>
</dbReference>
<dbReference type="PANTHER" id="PTHR12729">
    <property type="entry name" value="TRNA(HIS) GUANYLYLTRANSFERASE-RELATED"/>
    <property type="match status" value="1"/>
</dbReference>
<dbReference type="EMBL" id="AJWJ01000212">
    <property type="protein sequence ID" value="KAF2073315.1"/>
    <property type="molecule type" value="Genomic_DNA"/>
</dbReference>
<protein>
    <recommendedName>
        <fullName evidence="2">tRNAHis guanylyltransferase catalytic domain-containing protein</fullName>
    </recommendedName>
</protein>
<comment type="caution">
    <text evidence="3">The sequence shown here is derived from an EMBL/GenBank/DDBJ whole genome shotgun (WGS) entry which is preliminary data.</text>
</comment>
<organism evidence="3 4">
    <name type="scientific">Polysphondylium violaceum</name>
    <dbReference type="NCBI Taxonomy" id="133409"/>
    <lineage>
        <taxon>Eukaryota</taxon>
        <taxon>Amoebozoa</taxon>
        <taxon>Evosea</taxon>
        <taxon>Eumycetozoa</taxon>
        <taxon>Dictyostelia</taxon>
        <taxon>Dictyosteliales</taxon>
        <taxon>Dictyosteliaceae</taxon>
        <taxon>Polysphondylium</taxon>
    </lineage>
</organism>
<dbReference type="Gene3D" id="3.30.70.3000">
    <property type="match status" value="1"/>
</dbReference>
<evidence type="ECO:0000259" key="2">
    <source>
        <dbReference type="Pfam" id="PF04446"/>
    </source>
</evidence>
<feature type="domain" description="tRNAHis guanylyltransferase catalytic" evidence="2">
    <location>
        <begin position="98"/>
        <end position="240"/>
    </location>
</feature>
<proteinExistence type="predicted"/>
<dbReference type="Proteomes" id="UP000695562">
    <property type="component" value="Unassembled WGS sequence"/>
</dbReference>
<dbReference type="AlphaFoldDB" id="A0A8J4PT82"/>
<keyword evidence="4" id="KW-1185">Reference proteome</keyword>
<dbReference type="Pfam" id="PF04446">
    <property type="entry name" value="Thg1"/>
    <property type="match status" value="1"/>
</dbReference>
<evidence type="ECO:0000256" key="1">
    <source>
        <dbReference type="SAM" id="MobiDB-lite"/>
    </source>
</evidence>